<evidence type="ECO:0000256" key="13">
    <source>
        <dbReference type="ARBA" id="ARBA00022777"/>
    </source>
</evidence>
<feature type="binding site" evidence="21">
    <location>
        <position position="723"/>
    </location>
    <ligand>
        <name>ATP</name>
        <dbReference type="ChEBI" id="CHEBI:30616"/>
    </ligand>
</feature>
<dbReference type="Pfam" id="PF08263">
    <property type="entry name" value="LRRNT_2"/>
    <property type="match status" value="1"/>
</dbReference>
<keyword evidence="8" id="KW-0808">Transferase</keyword>
<keyword evidence="15 22" id="KW-1133">Transmembrane helix</keyword>
<keyword evidence="7" id="KW-0433">Leucine-rich repeat</keyword>
<name>A0A4Y7JFY4_PAPSO</name>
<evidence type="ECO:0000256" key="8">
    <source>
        <dbReference type="ARBA" id="ARBA00022679"/>
    </source>
</evidence>
<dbReference type="InterPro" id="IPR001245">
    <property type="entry name" value="Ser-Thr/Tyr_kinase_cat_dom"/>
</dbReference>
<dbReference type="InterPro" id="IPR013210">
    <property type="entry name" value="LRR_N_plant-typ"/>
</dbReference>
<feature type="binding site" evidence="21">
    <location>
        <position position="384"/>
    </location>
    <ligand>
        <name>ATP</name>
        <dbReference type="ChEBI" id="CHEBI:30616"/>
    </ligand>
</feature>
<evidence type="ECO:0000256" key="20">
    <source>
        <dbReference type="ARBA" id="ARBA00048679"/>
    </source>
</evidence>
<dbReference type="InterPro" id="IPR017441">
    <property type="entry name" value="Protein_kinase_ATP_BS"/>
</dbReference>
<dbReference type="Gene3D" id="1.10.510.10">
    <property type="entry name" value="Transferase(Phosphotransferase) domain 1"/>
    <property type="match status" value="2"/>
</dbReference>
<evidence type="ECO:0000256" key="12">
    <source>
        <dbReference type="ARBA" id="ARBA00022741"/>
    </source>
</evidence>
<comment type="similarity">
    <text evidence="2">Belongs to the protein kinase superfamily. Ser/Thr protein kinase family.</text>
</comment>
<dbReference type="Pfam" id="PF07714">
    <property type="entry name" value="PK_Tyr_Ser-Thr"/>
    <property type="match status" value="1"/>
</dbReference>
<evidence type="ECO:0000256" key="5">
    <source>
        <dbReference type="ARBA" id="ARBA00022527"/>
    </source>
</evidence>
<evidence type="ECO:0000256" key="6">
    <source>
        <dbReference type="ARBA" id="ARBA00022553"/>
    </source>
</evidence>
<keyword evidence="26" id="KW-1185">Reference proteome</keyword>
<dbReference type="Pfam" id="PF13855">
    <property type="entry name" value="LRR_8"/>
    <property type="match status" value="1"/>
</dbReference>
<dbReference type="InterPro" id="IPR032675">
    <property type="entry name" value="LRR_dom_sf"/>
</dbReference>
<dbReference type="InterPro" id="IPR000719">
    <property type="entry name" value="Prot_kinase_dom"/>
</dbReference>
<dbReference type="FunFam" id="3.80.10.10:FF:000400">
    <property type="entry name" value="Nuclear pore complex protein NUP107"/>
    <property type="match status" value="1"/>
</dbReference>
<dbReference type="InterPro" id="IPR051809">
    <property type="entry name" value="Plant_receptor-like_S/T_kinase"/>
</dbReference>
<evidence type="ECO:0000259" key="24">
    <source>
        <dbReference type="PROSITE" id="PS50011"/>
    </source>
</evidence>
<accession>A0A4Y7JFY4</accession>
<dbReference type="PROSITE" id="PS50011">
    <property type="entry name" value="PROTEIN_KINASE_DOM"/>
    <property type="match status" value="2"/>
</dbReference>
<keyword evidence="9 22" id="KW-0812">Transmembrane</keyword>
<keyword evidence="13" id="KW-0418">Kinase</keyword>
<evidence type="ECO:0000256" key="4">
    <source>
        <dbReference type="ARBA" id="ARBA00022475"/>
    </source>
</evidence>
<keyword evidence="14 21" id="KW-0067">ATP-binding</keyword>
<dbReference type="InterPro" id="IPR008271">
    <property type="entry name" value="Ser/Thr_kinase_AS"/>
</dbReference>
<keyword evidence="4" id="KW-1003">Cell membrane</keyword>
<keyword evidence="5" id="KW-0723">Serine/threonine-protein kinase</keyword>
<comment type="catalytic activity">
    <reaction evidence="19">
        <text>L-threonyl-[protein] + ATP = O-phospho-L-threonyl-[protein] + ADP + H(+)</text>
        <dbReference type="Rhea" id="RHEA:46608"/>
        <dbReference type="Rhea" id="RHEA-COMP:11060"/>
        <dbReference type="Rhea" id="RHEA-COMP:11605"/>
        <dbReference type="ChEBI" id="CHEBI:15378"/>
        <dbReference type="ChEBI" id="CHEBI:30013"/>
        <dbReference type="ChEBI" id="CHEBI:30616"/>
        <dbReference type="ChEBI" id="CHEBI:61977"/>
        <dbReference type="ChEBI" id="CHEBI:456216"/>
        <dbReference type="EC" id="2.7.11.1"/>
    </reaction>
</comment>
<keyword evidence="6" id="KW-0597">Phosphoprotein</keyword>
<dbReference type="PANTHER" id="PTHR27008:SF596">
    <property type="entry name" value="OS02G0215500 PROTEIN"/>
    <property type="match status" value="1"/>
</dbReference>
<evidence type="ECO:0000256" key="9">
    <source>
        <dbReference type="ARBA" id="ARBA00022692"/>
    </source>
</evidence>
<keyword evidence="18" id="KW-0325">Glycoprotein</keyword>
<sequence>MSFICVAVVIFTLNFLPTSQNLIAETDRLSLLAFRNKIIDPLGALSSWNESSDCSYWAGITCNRWYPSRVIGLDLQHMSLVGEIPQEIDRLVWIQILRLTNNTLTGKIPKNLTSCTKLVIFSLANNELVGGVPAELGSTLKLQQLHLSGNPLKGTIPLIGLSSLSVKLDLASNRLTGDLPSEVERLYLQGNLLKGIVPPSLKSLKGMQRLDLSRNKLSGRIPQYLASFASLVYLSLSSNDFEGEVPEEGIFKNISAFSILGNEKLCGGIHKLNLPSCPRIGYIKQRKHFPLKRLLLIVFGVVILVTILGSFAIWFWRKKTIVQRSHSSLKYPLGIMFQKVSYKELHKATDGFSAENLVGVGSYGFVYKGLLMLNQETAVVVAVKVIDLQRRGASKSFTAECEALKCIRHRNLVKILTSCSSLDSNGKEFKALVFEFMPNGSLENWLHPASNDEERRQSAGSRSLSFMERLNVAIDTASALDYLHHHCRTPIVHCDLKPSNVLLDDDMNASVGDFGLAKLLTGVINNVESGNPTSSTSAGIKGTIGYAAPEYGMSREVSTKGDVYSYGIMLLEMFTGRRPTDDMFADGFGLHSFAKTALLTNRVMRIVDPAFLVQLQLKNDIVDEREVLINGEMETKLSEALTGILKLGVMCSIESPKERMEIVTVKEVLQSIKHMFQSVSYKELHAATNGFSAGQLVGTGSYGSVYRGVLAVNQETATVVAVKVLDLQRRESSKNFTAEFKTLSSIQHPSLVKILTSCSSVDFNGNEFKALVFEFMPNGSLENWLHPVTFDDRLQSLTRRSLSFEERLNVAIDVASALDYLHHHRQTPIVHCNLKPSNILFDDDMNGHVGDFGLAKFLGEVTTNVESEDHNIGTSVRINGSIGYAAPEYGMGREVLKNGDVYSYGIILLEIFTVRRPTDHMFEDGFSLHTFVKTSLVPNRILQIIDPKLLLPLRIQDNDDSDDDEVDCSEKVLRNGVMEDKLREALTGILKLGIACSFVEPKQRMIMTQVVKELREIENTYQKKKEVLEKR</sequence>
<feature type="chain" id="PRO_5021498307" description="non-specific serine/threonine protein kinase" evidence="23">
    <location>
        <begin position="21"/>
        <end position="1031"/>
    </location>
</feature>
<feature type="transmembrane region" description="Helical" evidence="22">
    <location>
        <begin position="294"/>
        <end position="316"/>
    </location>
</feature>
<evidence type="ECO:0000256" key="15">
    <source>
        <dbReference type="ARBA" id="ARBA00022989"/>
    </source>
</evidence>
<keyword evidence="17" id="KW-0675">Receptor</keyword>
<proteinExistence type="inferred from homology"/>
<evidence type="ECO:0000256" key="19">
    <source>
        <dbReference type="ARBA" id="ARBA00047899"/>
    </source>
</evidence>
<dbReference type="GO" id="GO:0005524">
    <property type="term" value="F:ATP binding"/>
    <property type="evidence" value="ECO:0007669"/>
    <property type="project" value="UniProtKB-UniRule"/>
</dbReference>
<evidence type="ECO:0000256" key="10">
    <source>
        <dbReference type="ARBA" id="ARBA00022729"/>
    </source>
</evidence>
<evidence type="ECO:0000256" key="14">
    <source>
        <dbReference type="ARBA" id="ARBA00022840"/>
    </source>
</evidence>
<evidence type="ECO:0000256" key="11">
    <source>
        <dbReference type="ARBA" id="ARBA00022737"/>
    </source>
</evidence>
<evidence type="ECO:0000256" key="1">
    <source>
        <dbReference type="ARBA" id="ARBA00004162"/>
    </source>
</evidence>
<dbReference type="SMART" id="SM00220">
    <property type="entry name" value="S_TKc"/>
    <property type="match status" value="2"/>
</dbReference>
<dbReference type="Pfam" id="PF00560">
    <property type="entry name" value="LRR_1"/>
    <property type="match status" value="1"/>
</dbReference>
<dbReference type="InterPro" id="IPR011009">
    <property type="entry name" value="Kinase-like_dom_sf"/>
</dbReference>
<dbReference type="Pfam" id="PF00069">
    <property type="entry name" value="Pkinase"/>
    <property type="match status" value="1"/>
</dbReference>
<dbReference type="SUPFAM" id="SSF52058">
    <property type="entry name" value="L domain-like"/>
    <property type="match status" value="1"/>
</dbReference>
<evidence type="ECO:0000256" key="16">
    <source>
        <dbReference type="ARBA" id="ARBA00023136"/>
    </source>
</evidence>
<evidence type="ECO:0000256" key="21">
    <source>
        <dbReference type="PROSITE-ProRule" id="PRU10141"/>
    </source>
</evidence>
<evidence type="ECO:0000313" key="25">
    <source>
        <dbReference type="EMBL" id="RZC60054.1"/>
    </source>
</evidence>
<dbReference type="Gramene" id="RZC60054">
    <property type="protein sequence ID" value="RZC60054"/>
    <property type="gene ID" value="C5167_021810"/>
</dbReference>
<dbReference type="GO" id="GO:0005886">
    <property type="term" value="C:plasma membrane"/>
    <property type="evidence" value="ECO:0007669"/>
    <property type="project" value="UniProtKB-SubCell"/>
</dbReference>
<dbReference type="Gene3D" id="3.80.10.10">
    <property type="entry name" value="Ribonuclease Inhibitor"/>
    <property type="match status" value="2"/>
</dbReference>
<feature type="domain" description="Protein kinase" evidence="24">
    <location>
        <begin position="352"/>
        <end position="677"/>
    </location>
</feature>
<comment type="subcellular location">
    <subcellularLocation>
        <location evidence="1">Cell membrane</location>
        <topology evidence="1">Single-pass membrane protein</topology>
    </subcellularLocation>
</comment>
<dbReference type="FunFam" id="3.30.200.20:FF:000432">
    <property type="entry name" value="LRR receptor-like serine/threonine-protein kinase EFR"/>
    <property type="match status" value="1"/>
</dbReference>
<reference evidence="25 26" key="1">
    <citation type="journal article" date="2018" name="Science">
        <title>The opium poppy genome and morphinan production.</title>
        <authorList>
            <person name="Guo L."/>
            <person name="Winzer T."/>
            <person name="Yang X."/>
            <person name="Li Y."/>
            <person name="Ning Z."/>
            <person name="He Z."/>
            <person name="Teodor R."/>
            <person name="Lu Y."/>
            <person name="Bowser T.A."/>
            <person name="Graham I.A."/>
            <person name="Ye K."/>
        </authorList>
    </citation>
    <scope>NUCLEOTIDE SEQUENCE [LARGE SCALE GENOMIC DNA]</scope>
    <source>
        <strain evidence="26">cv. HN1</strain>
        <tissue evidence="25">Leaves</tissue>
    </source>
</reference>
<dbReference type="EMBL" id="CM010719">
    <property type="protein sequence ID" value="RZC60054.1"/>
    <property type="molecule type" value="Genomic_DNA"/>
</dbReference>
<evidence type="ECO:0000256" key="2">
    <source>
        <dbReference type="ARBA" id="ARBA00008684"/>
    </source>
</evidence>
<evidence type="ECO:0000256" key="17">
    <source>
        <dbReference type="ARBA" id="ARBA00023170"/>
    </source>
</evidence>
<keyword evidence="12 21" id="KW-0547">Nucleotide-binding</keyword>
<dbReference type="PROSITE" id="PS00107">
    <property type="entry name" value="PROTEIN_KINASE_ATP"/>
    <property type="match status" value="2"/>
</dbReference>
<evidence type="ECO:0000313" key="26">
    <source>
        <dbReference type="Proteomes" id="UP000316621"/>
    </source>
</evidence>
<dbReference type="OMA" id="NHAKSAT"/>
<dbReference type="FunFam" id="1.10.510.10:FF:000358">
    <property type="entry name" value="Putative leucine-rich repeat receptor-like serine/threonine-protein kinase"/>
    <property type="match status" value="2"/>
</dbReference>
<dbReference type="GO" id="GO:0004674">
    <property type="term" value="F:protein serine/threonine kinase activity"/>
    <property type="evidence" value="ECO:0007669"/>
    <property type="project" value="UniProtKB-KW"/>
</dbReference>
<evidence type="ECO:0000256" key="3">
    <source>
        <dbReference type="ARBA" id="ARBA00012513"/>
    </source>
</evidence>
<evidence type="ECO:0000256" key="22">
    <source>
        <dbReference type="SAM" id="Phobius"/>
    </source>
</evidence>
<protein>
    <recommendedName>
        <fullName evidence="3">non-specific serine/threonine protein kinase</fullName>
        <ecNumber evidence="3">2.7.11.1</ecNumber>
    </recommendedName>
</protein>
<dbReference type="PANTHER" id="PTHR27008">
    <property type="entry name" value="OS04G0122200 PROTEIN"/>
    <property type="match status" value="1"/>
</dbReference>
<dbReference type="EC" id="2.7.11.1" evidence="3"/>
<evidence type="ECO:0000256" key="23">
    <source>
        <dbReference type="SAM" id="SignalP"/>
    </source>
</evidence>
<dbReference type="PROSITE" id="PS00108">
    <property type="entry name" value="PROTEIN_KINASE_ST"/>
    <property type="match status" value="1"/>
</dbReference>
<keyword evidence="16 22" id="KW-0472">Membrane</keyword>
<keyword evidence="11" id="KW-0677">Repeat</keyword>
<feature type="domain" description="Protein kinase" evidence="24">
    <location>
        <begin position="691"/>
        <end position="1021"/>
    </location>
</feature>
<comment type="catalytic activity">
    <reaction evidence="20">
        <text>L-seryl-[protein] + ATP = O-phospho-L-seryl-[protein] + ADP + H(+)</text>
        <dbReference type="Rhea" id="RHEA:17989"/>
        <dbReference type="Rhea" id="RHEA-COMP:9863"/>
        <dbReference type="Rhea" id="RHEA-COMP:11604"/>
        <dbReference type="ChEBI" id="CHEBI:15378"/>
        <dbReference type="ChEBI" id="CHEBI:29999"/>
        <dbReference type="ChEBI" id="CHEBI:30616"/>
        <dbReference type="ChEBI" id="CHEBI:83421"/>
        <dbReference type="ChEBI" id="CHEBI:456216"/>
        <dbReference type="EC" id="2.7.11.1"/>
    </reaction>
</comment>
<dbReference type="SUPFAM" id="SSF56112">
    <property type="entry name" value="Protein kinase-like (PK-like)"/>
    <property type="match status" value="2"/>
</dbReference>
<keyword evidence="10 23" id="KW-0732">Signal</keyword>
<evidence type="ECO:0000256" key="7">
    <source>
        <dbReference type="ARBA" id="ARBA00022614"/>
    </source>
</evidence>
<gene>
    <name evidence="25" type="ORF">C5167_021810</name>
</gene>
<evidence type="ECO:0000256" key="18">
    <source>
        <dbReference type="ARBA" id="ARBA00023180"/>
    </source>
</evidence>
<dbReference type="InterPro" id="IPR001611">
    <property type="entry name" value="Leu-rich_rpt"/>
</dbReference>
<feature type="signal peptide" evidence="23">
    <location>
        <begin position="1"/>
        <end position="20"/>
    </location>
</feature>
<dbReference type="Proteomes" id="UP000316621">
    <property type="component" value="Chromosome 5"/>
</dbReference>
<dbReference type="AlphaFoldDB" id="A0A4Y7JFY4"/>
<organism evidence="25 26">
    <name type="scientific">Papaver somniferum</name>
    <name type="common">Opium poppy</name>
    <dbReference type="NCBI Taxonomy" id="3469"/>
    <lineage>
        <taxon>Eukaryota</taxon>
        <taxon>Viridiplantae</taxon>
        <taxon>Streptophyta</taxon>
        <taxon>Embryophyta</taxon>
        <taxon>Tracheophyta</taxon>
        <taxon>Spermatophyta</taxon>
        <taxon>Magnoliopsida</taxon>
        <taxon>Ranunculales</taxon>
        <taxon>Papaveraceae</taxon>
        <taxon>Papaveroideae</taxon>
        <taxon>Papaver</taxon>
    </lineage>
</organism>
<dbReference type="Gene3D" id="3.30.200.20">
    <property type="entry name" value="Phosphorylase Kinase, domain 1"/>
    <property type="match status" value="2"/>
</dbReference>